<keyword evidence="3" id="KW-0378">Hydrolase</keyword>
<dbReference type="InterPro" id="IPR037038">
    <property type="entry name" value="HepT-like_sf"/>
</dbReference>
<organism evidence="5 6">
    <name type="scientific">Inconstantimicrobium porci</name>
    <dbReference type="NCBI Taxonomy" id="2652291"/>
    <lineage>
        <taxon>Bacteria</taxon>
        <taxon>Bacillati</taxon>
        <taxon>Bacillota</taxon>
        <taxon>Clostridia</taxon>
        <taxon>Eubacteriales</taxon>
        <taxon>Clostridiaceae</taxon>
        <taxon>Inconstantimicrobium</taxon>
    </lineage>
</organism>
<dbReference type="RefSeq" id="WP_154532018.1">
    <property type="nucleotide sequence ID" value="NZ_JAQXTV010000196.1"/>
</dbReference>
<keyword evidence="2" id="KW-0540">Nuclease</keyword>
<comment type="similarity">
    <text evidence="4">Belongs to the HepT RNase toxin family.</text>
</comment>
<sequence>MMNTDRLYDIIKNIRETLSLMDKAIKVLNETSDDGMREIIMSSIKQSFLEYFILIENYTSLCLKELKLYKISDDMDKSLIKLYQNNIFSEDIYNFLNQYRKYRNRIAHVYKQPSTEEILTFINENRENINEVVDIMISMYKEKIK</sequence>
<proteinExistence type="inferred from homology"/>
<evidence type="ECO:0000256" key="4">
    <source>
        <dbReference type="ARBA" id="ARBA00024207"/>
    </source>
</evidence>
<evidence type="ECO:0000313" key="5">
    <source>
        <dbReference type="EMBL" id="MSR92119.1"/>
    </source>
</evidence>
<dbReference type="AlphaFoldDB" id="A0A7X2MZW5"/>
<dbReference type="Gene3D" id="1.20.120.580">
    <property type="entry name" value="bsu32300-like"/>
    <property type="match status" value="1"/>
</dbReference>
<gene>
    <name evidence="5" type="ORF">FYJ33_12130</name>
</gene>
<dbReference type="EMBL" id="VULX01000022">
    <property type="protein sequence ID" value="MSR92119.1"/>
    <property type="molecule type" value="Genomic_DNA"/>
</dbReference>
<evidence type="ECO:0000256" key="1">
    <source>
        <dbReference type="ARBA" id="ARBA00022649"/>
    </source>
</evidence>
<dbReference type="GO" id="GO:0110001">
    <property type="term" value="C:toxin-antitoxin complex"/>
    <property type="evidence" value="ECO:0007669"/>
    <property type="project" value="InterPro"/>
</dbReference>
<name>A0A7X2MZW5_9CLOT</name>
<accession>A0A7X2MZW5</accession>
<dbReference type="InterPro" id="IPR008201">
    <property type="entry name" value="HepT-like"/>
</dbReference>
<keyword evidence="1" id="KW-1277">Toxin-antitoxin system</keyword>
<reference evidence="5 6" key="1">
    <citation type="submission" date="2019-08" db="EMBL/GenBank/DDBJ databases">
        <title>In-depth cultivation of the pig gut microbiome towards novel bacterial diversity and tailored functional studies.</title>
        <authorList>
            <person name="Wylensek D."/>
            <person name="Hitch T.C.A."/>
            <person name="Clavel T."/>
        </authorList>
    </citation>
    <scope>NUCLEOTIDE SEQUENCE [LARGE SCALE GENOMIC DNA]</scope>
    <source>
        <strain evidence="5 6">WCA-383-APC-5B</strain>
    </source>
</reference>
<dbReference type="Pfam" id="PF01934">
    <property type="entry name" value="HepT-like"/>
    <property type="match status" value="1"/>
</dbReference>
<evidence type="ECO:0000313" key="6">
    <source>
        <dbReference type="Proteomes" id="UP000460287"/>
    </source>
</evidence>
<dbReference type="GO" id="GO:0004540">
    <property type="term" value="F:RNA nuclease activity"/>
    <property type="evidence" value="ECO:0007669"/>
    <property type="project" value="InterPro"/>
</dbReference>
<keyword evidence="6" id="KW-1185">Reference proteome</keyword>
<comment type="caution">
    <text evidence="5">The sequence shown here is derived from an EMBL/GenBank/DDBJ whole genome shotgun (WGS) entry which is preliminary data.</text>
</comment>
<dbReference type="Proteomes" id="UP000460287">
    <property type="component" value="Unassembled WGS sequence"/>
</dbReference>
<evidence type="ECO:0000256" key="3">
    <source>
        <dbReference type="ARBA" id="ARBA00022801"/>
    </source>
</evidence>
<evidence type="ECO:0000256" key="2">
    <source>
        <dbReference type="ARBA" id="ARBA00022722"/>
    </source>
</evidence>
<protein>
    <submittedName>
        <fullName evidence="5">DUF86 domain-containing protein</fullName>
    </submittedName>
</protein>
<dbReference type="SUPFAM" id="SSF81593">
    <property type="entry name" value="Nucleotidyltransferase substrate binding subunit/domain"/>
    <property type="match status" value="1"/>
</dbReference>
<dbReference type="GO" id="GO:0016787">
    <property type="term" value="F:hydrolase activity"/>
    <property type="evidence" value="ECO:0007669"/>
    <property type="project" value="UniProtKB-KW"/>
</dbReference>